<feature type="region of interest" description="Disordered" evidence="1">
    <location>
        <begin position="49"/>
        <end position="114"/>
    </location>
</feature>
<name>A0ABN9U9M1_9DINO</name>
<feature type="region of interest" description="Disordered" evidence="1">
    <location>
        <begin position="1047"/>
        <end position="1066"/>
    </location>
</feature>
<feature type="compositionally biased region" description="Low complexity" evidence="1">
    <location>
        <begin position="96"/>
        <end position="105"/>
    </location>
</feature>
<feature type="compositionally biased region" description="Basic and acidic residues" evidence="1">
    <location>
        <begin position="315"/>
        <end position="324"/>
    </location>
</feature>
<dbReference type="Proteomes" id="UP001189429">
    <property type="component" value="Unassembled WGS sequence"/>
</dbReference>
<feature type="region of interest" description="Disordered" evidence="1">
    <location>
        <begin position="758"/>
        <end position="785"/>
    </location>
</feature>
<reference evidence="2" key="1">
    <citation type="submission" date="2023-10" db="EMBL/GenBank/DDBJ databases">
        <authorList>
            <person name="Chen Y."/>
            <person name="Shah S."/>
            <person name="Dougan E. K."/>
            <person name="Thang M."/>
            <person name="Chan C."/>
        </authorList>
    </citation>
    <scope>NUCLEOTIDE SEQUENCE [LARGE SCALE GENOMIC DNA]</scope>
</reference>
<dbReference type="EMBL" id="CAUYUJ010015480">
    <property type="protein sequence ID" value="CAK0854446.1"/>
    <property type="molecule type" value="Genomic_DNA"/>
</dbReference>
<feature type="non-terminal residue" evidence="2">
    <location>
        <position position="1"/>
    </location>
</feature>
<organism evidence="2 3">
    <name type="scientific">Prorocentrum cordatum</name>
    <dbReference type="NCBI Taxonomy" id="2364126"/>
    <lineage>
        <taxon>Eukaryota</taxon>
        <taxon>Sar</taxon>
        <taxon>Alveolata</taxon>
        <taxon>Dinophyceae</taxon>
        <taxon>Prorocentrales</taxon>
        <taxon>Prorocentraceae</taxon>
        <taxon>Prorocentrum</taxon>
    </lineage>
</organism>
<feature type="region of interest" description="Disordered" evidence="1">
    <location>
        <begin position="836"/>
        <end position="863"/>
    </location>
</feature>
<evidence type="ECO:0000313" key="3">
    <source>
        <dbReference type="Proteomes" id="UP001189429"/>
    </source>
</evidence>
<feature type="region of interest" description="Disordered" evidence="1">
    <location>
        <begin position="315"/>
        <end position="346"/>
    </location>
</feature>
<protein>
    <recommendedName>
        <fullName evidence="4">Reverse transcriptase domain-containing protein</fullName>
    </recommendedName>
</protein>
<keyword evidence="3" id="KW-1185">Reference proteome</keyword>
<evidence type="ECO:0000313" key="2">
    <source>
        <dbReference type="EMBL" id="CAK0854446.1"/>
    </source>
</evidence>
<gene>
    <name evidence="2" type="ORF">PCOR1329_LOCUS45556</name>
</gene>
<feature type="compositionally biased region" description="Basic residues" evidence="1">
    <location>
        <begin position="70"/>
        <end position="94"/>
    </location>
</feature>
<sequence>ARLRPDELTYACEGQDMVLCTYSGRRSAWQGTVLRLPKAIRLELAAEGAPGGGDAAEGGTAAHAGPPLPRRARGRPARGRRPPGRRRARRRRGHPPGEARGAARARPGDRDPRRTAAGRLRSALEAPPGAAAGAPVLAVELGLGCGLREVADLPSRHAMARRLHWGARADPETDPVALFSGDAGRALGALRARVGCAGTGGDLRVFVDGRPVDVPDLAGGEGAMRVPGLEGCFVNSSEGLAEAVAGVLATRKLEVLGGLQATPPPPEAHRGGPQKAKAPAMLPESAITKTMVQLIIEPTERIVAYRHQIEETKRLKDVTGKDEDSSCDSDSDSEHDNRGTRGRSTLKPSSRFACIYSMKRADSHNKRAQFKKHASPTRFVSPTRLVWSMKREKFSQCSSNASLIKRCSPRHIIARKTQGKHRGQAQLLQREKAEAQATRSINEMLHAQHHYAIHEQHQRDQAITMTLAPGAISNAENAAREANQHETADNSNPETTSTTIEITALARPFARVIHRGLDDVATVPTDSPGPLQLAKRAAFTSHDPDLAWTPCVFYDMAYPNFEHGSLAASCAPTVAAASHLREPAEARNIFNDKINKRKTTMASLYDEDLHIIGIQEAKACSVLYGIGSGCDPDSKGDHYPVRPGLAFEITSSTSMGVPKLDEHKLADDACRKKTSDKLQAHATAPSAAATLTDHLDRAKHYYDTIVQFLNLTRPMFRTWVREDRDAFLEKTADEMSAAIDNHSPGQEAPHAKRLLAFRGRKPNNPPTPSIRSTADGKPPTTKTSIANDALAYNGKVEMSKTTDADVVANDYNDRASTTRPAPKIQNIMPRHQLASQLSAAKRGRRGGPNRVTNDMSRADPDGVARLPRPILVKTQVESAEPIAAKGGYSTHFYKGRGAMEQQKSYRGVFLNSAIGKMHSSFLPSRVKVLLPNLLEATQCGARPKMASDFITHTSLAVITDCQRRARSGGITFLDLVEAFHSVTWEFCMEPPTAPDELDDLIEQIDIPAFLKPSLIDRLKQPAYNNQRIDDQHLCRITADHHTSNWMTAKSARHYQQPRTSTRPGVPYSDVAYNTHFAIMLRAIDHAASDADEGDQPSGGRDIPAGQTPLFSATPHEGGALRNVSFVDDLAIYNSADSASDLLHVTRLSATRLHAAACQDGLKPHPDKTTAILMHYGSGAKKERQKIAREKVTHTELENTPIKVQLVTQQKALGTIISAGGVMRDHIATKYMGPCRVAASMPNTTAPDKHFINSEAIAKTGIPGQLDSDFINWARQKPKLFTDAVKAATKSYLHYARRQAQLARFHRAIRMPTATSSTVETENPDHDSKTQYACYICGRAAAN</sequence>
<comment type="caution">
    <text evidence="2">The sequence shown here is derived from an EMBL/GenBank/DDBJ whole genome shotgun (WGS) entry which is preliminary data.</text>
</comment>
<evidence type="ECO:0000256" key="1">
    <source>
        <dbReference type="SAM" id="MobiDB-lite"/>
    </source>
</evidence>
<evidence type="ECO:0008006" key="4">
    <source>
        <dbReference type="Google" id="ProtNLM"/>
    </source>
</evidence>
<proteinExistence type="predicted"/>
<accession>A0ABN9U9M1</accession>